<dbReference type="InterPro" id="IPR047157">
    <property type="entry name" value="PHRF1/Atg35"/>
</dbReference>
<dbReference type="InterPro" id="IPR057031">
    <property type="entry name" value="SFR19-like_C"/>
</dbReference>
<feature type="compositionally biased region" description="Basic and acidic residues" evidence="1">
    <location>
        <begin position="1237"/>
        <end position="1251"/>
    </location>
</feature>
<evidence type="ECO:0000256" key="1">
    <source>
        <dbReference type="SAM" id="MobiDB-lite"/>
    </source>
</evidence>
<feature type="region of interest" description="Disordered" evidence="1">
    <location>
        <begin position="675"/>
        <end position="1417"/>
    </location>
</feature>
<feature type="compositionally biased region" description="Basic and acidic residues" evidence="1">
    <location>
        <begin position="361"/>
        <end position="377"/>
    </location>
</feature>
<feature type="compositionally biased region" description="Acidic residues" evidence="1">
    <location>
        <begin position="695"/>
        <end position="707"/>
    </location>
</feature>
<feature type="compositionally biased region" description="Gly residues" evidence="1">
    <location>
        <begin position="1341"/>
        <end position="1352"/>
    </location>
</feature>
<evidence type="ECO:0000313" key="3">
    <source>
        <dbReference type="EMBL" id="JAI52983.1"/>
    </source>
</evidence>
<feature type="compositionally biased region" description="Basic and acidic residues" evidence="1">
    <location>
        <begin position="793"/>
        <end position="824"/>
    </location>
</feature>
<feature type="compositionally biased region" description="Basic and acidic residues" evidence="1">
    <location>
        <begin position="169"/>
        <end position="179"/>
    </location>
</feature>
<feature type="compositionally biased region" description="Low complexity" evidence="1">
    <location>
        <begin position="14"/>
        <end position="38"/>
    </location>
</feature>
<proteinExistence type="evidence at transcript level"/>
<feature type="compositionally biased region" description="Basic and acidic residues" evidence="1">
    <location>
        <begin position="675"/>
        <end position="691"/>
    </location>
</feature>
<feature type="compositionally biased region" description="Polar residues" evidence="1">
    <location>
        <begin position="1138"/>
        <end position="1149"/>
    </location>
</feature>
<feature type="compositionally biased region" description="Basic and acidic residues" evidence="1">
    <location>
        <begin position="513"/>
        <end position="529"/>
    </location>
</feature>
<feature type="compositionally biased region" description="Pro residues" evidence="1">
    <location>
        <begin position="1215"/>
        <end position="1226"/>
    </location>
</feature>
<feature type="compositionally biased region" description="Polar residues" evidence="1">
    <location>
        <begin position="231"/>
        <end position="243"/>
    </location>
</feature>
<feature type="compositionally biased region" description="Low complexity" evidence="1">
    <location>
        <begin position="825"/>
        <end position="840"/>
    </location>
</feature>
<feature type="compositionally biased region" description="Basic and acidic residues" evidence="1">
    <location>
        <begin position="708"/>
        <end position="739"/>
    </location>
</feature>
<feature type="region of interest" description="Disordered" evidence="1">
    <location>
        <begin position="1"/>
        <end position="643"/>
    </location>
</feature>
<feature type="compositionally biased region" description="Polar residues" evidence="1">
    <location>
        <begin position="1069"/>
        <end position="1083"/>
    </location>
</feature>
<evidence type="ECO:0000259" key="2">
    <source>
        <dbReference type="Pfam" id="PF23030"/>
    </source>
</evidence>
<feature type="compositionally biased region" description="Pro residues" evidence="1">
    <location>
        <begin position="63"/>
        <end position="74"/>
    </location>
</feature>
<feature type="compositionally biased region" description="Basic and acidic residues" evidence="1">
    <location>
        <begin position="385"/>
        <end position="394"/>
    </location>
</feature>
<feature type="compositionally biased region" description="Basic and acidic residues" evidence="1">
    <location>
        <begin position="859"/>
        <end position="878"/>
    </location>
</feature>
<feature type="compositionally biased region" description="Gly residues" evidence="1">
    <location>
        <begin position="1275"/>
        <end position="1287"/>
    </location>
</feature>
<feature type="compositionally biased region" description="Basic and acidic residues" evidence="1">
    <location>
        <begin position="892"/>
        <end position="919"/>
    </location>
</feature>
<dbReference type="PANTHER" id="PTHR12618:SF20">
    <property type="entry name" value="PHD AND RING FINGER DOMAIN-CONTAINING PROTEIN 1"/>
    <property type="match status" value="1"/>
</dbReference>
<accession>A0A0P4VKG2</accession>
<feature type="compositionally biased region" description="Polar residues" evidence="1">
    <location>
        <begin position="552"/>
        <end position="573"/>
    </location>
</feature>
<feature type="compositionally biased region" description="Pro residues" evidence="1">
    <location>
        <begin position="184"/>
        <end position="212"/>
    </location>
</feature>
<feature type="compositionally biased region" description="Basic residues" evidence="1">
    <location>
        <begin position="879"/>
        <end position="891"/>
    </location>
</feature>
<sequence length="1549" mass="173957">PSKSVPDSTRTNERNNNPNSNTREVARGSSSLSPDFISFPPPPIPVPHPVAPPPLGTVSSPLDVPPLQPPPQPPAKLCVDDDDFDLYADIEPSTSLGIPSTELPLPTPPPPATFSPFQILPRCRLPDSRRGGYGTPSPISTRLAPPPEPPAMLFTLDAGDGSSGDEDERLVIDDDRQCYDPETPTTPPQSPPPAEVRPHTPPLPPGPAPIPVLHPKGVNIAKHRSEKCNDKSSATCTTVNQLDLNEIQLPAAPPDKRSSLQEADDEDDDDLSDSECPNRAFYSQASMDIAKQTNVDSDSDKEEKENNSPNEETIDSNSQNLRKAVNEDLNSSNIEHKKESGKPRLVSYASEDDSLADSCSEVDRKEENEDSEQEGKIDSGCSSKVVDESIKEEVTAISNDVKDDEENDEEEERDNTDSQSESESQGKTDDKNEKDIKNTSSLKTELEKRDSLTESSEDLFEKKTKSDLKKVAKVKVEKCEETVSSENENEDIKTSVEGSKKNLDESDEVEDIAENRDIKENEKSDHECVSDETVNETSKKHLDHFDKLQEEVYSSNALSSHSNNQSTESVSCKDQSHSSDVEDTFENSESNENNEDIPRKRRLSSSPRDDIFINNHAAENKSREDIENARKGERSRKEHDHDDVLELRCEYEDDRDGLVDITDEEISTYERNWEIEDNDNRPDEISDRRTGIEGLDTEAISDCEYTPEEEKERIPQGTKDIESRIEEVTRQENGSKEEGEIVADDTTLLQKPQKEESLVTWKKLSKSTKDRSYREKEESKSRDGKNKKNKKEKTKEKRKELERYDVRKLISEKPKKRRVDEFGRDISSSPSRSRSRGLSIPRDKRRRSPDKRRRSSRSRSPDRGKRRDKSRERLDKVRVRSRSRGRSRSRNRSRERNRSRDRNRSRERGRSSRDREGSVSKKRLRQSSRSSQRRGKKRIKSKERKKRRSPSLSCSTCSCSSCERDRTRQTKKKLTVVVPNNKVTTKKSKKKKKYNDKNAADSSTKRRRLESPVPSKEVFTSGDNILVSVNFKSSKSGEPAAGTGRTKESKKKRNEDDSGKKKRDKSSKENQQPLRTVLSGTSRSQRKINSKNLKPVAIIDLDASPFREQTPSPKEVIVLTDESDSEEKLNQADPCQPSEKTISQTTTGPKTPPEPHIKFNIMSKPQIRSMSNPLVEEEEEEEEEEEDHGGGSERDTEDPLMTDALMMMMTSKGPNTPPEPPVPYDPFEPTKSRSPTPKRDSDSMPMVEREMMILMGGRLSSPEPAAPALKSPKGIGSGIGVVGGLSLGVGNTRLHESPRTPSPLQSPPKQLQDASNEIGLVEKITSNRLSPPPPINEYDSDGGGGGGGGGGDSPYSPGSSEGDDLFEPPMPQITTPTPIAKVKPRPVQQKHPPVKITPSPVKRKQTNNSNKISPLKSKTTFNKNSVQLKLDEDQLKILDDLPNSAVEMQVKDKFLKKLNRQERVVEEVKLVLKPHYAKKHISKEDYKDILRKSVPKICHSRSGEINPIKIQRLIDAYVRKYRHKRKKKTVPPAGASQMLKPKPKQSMWC</sequence>
<feature type="compositionally biased region" description="Acidic residues" evidence="1">
    <location>
        <begin position="262"/>
        <end position="273"/>
    </location>
</feature>
<reference evidence="3" key="1">
    <citation type="journal article" date="2016" name="PLoS Negl. Trop. Dis.">
        <title>A Deep Insight into the Sialome of Rhodnius neglectus, a Vector of Chagas Disease.</title>
        <authorList>
            <person name="Santiago P.B."/>
            <person name="Assumpcao T.C."/>
            <person name="Araujo C.N."/>
            <person name="Bastos I.M."/>
            <person name="Neves D."/>
            <person name="Silva I.G."/>
            <person name="Charneau S."/>
            <person name="Queiroz R.M."/>
            <person name="Raiol T."/>
            <person name="Oliveira J.V."/>
            <person name="Sousa M.V."/>
            <person name="Calvo E."/>
            <person name="Ribeiro J.M."/>
            <person name="Santana J.M."/>
        </authorList>
    </citation>
    <scope>NUCLEOTIDE SEQUENCE</scope>
    <source>
        <tissue evidence="3">Salivary glands</tissue>
    </source>
</reference>
<feature type="compositionally biased region" description="Basic and acidic residues" evidence="1">
    <location>
        <begin position="490"/>
        <end position="504"/>
    </location>
</feature>
<feature type="compositionally biased region" description="Polar residues" evidence="1">
    <location>
        <begin position="281"/>
        <end position="296"/>
    </location>
</feature>
<feature type="domain" description="SFR19-like C-terminal" evidence="2">
    <location>
        <begin position="1448"/>
        <end position="1529"/>
    </location>
</feature>
<name>A0A0P4VKG2_9HEMI</name>
<dbReference type="PRINTS" id="PR01217">
    <property type="entry name" value="PRICHEXTENSN"/>
</dbReference>
<dbReference type="EMBL" id="GDKW01003612">
    <property type="protein sequence ID" value="JAI52983.1"/>
    <property type="molecule type" value="mRNA"/>
</dbReference>
<feature type="compositionally biased region" description="Basic and acidic residues" evidence="1">
    <location>
        <begin position="537"/>
        <end position="550"/>
    </location>
</feature>
<feature type="compositionally biased region" description="Basic and acidic residues" evidence="1">
    <location>
        <begin position="767"/>
        <end position="786"/>
    </location>
</feature>
<dbReference type="PANTHER" id="PTHR12618">
    <property type="entry name" value="PHD AND RING FINGER DOMAIN-CONTAINING PROTEIN 1"/>
    <property type="match status" value="1"/>
</dbReference>
<feature type="compositionally biased region" description="Basic and acidic residues" evidence="1">
    <location>
        <begin position="618"/>
        <end position="643"/>
    </location>
</feature>
<feature type="region of interest" description="Disordered" evidence="1">
    <location>
        <begin position="1525"/>
        <end position="1549"/>
    </location>
</feature>
<feature type="compositionally biased region" description="Basic residues" evidence="1">
    <location>
        <begin position="984"/>
        <end position="994"/>
    </location>
</feature>
<feature type="compositionally biased region" description="Pro residues" evidence="1">
    <location>
        <begin position="39"/>
        <end position="55"/>
    </location>
</feature>
<feature type="compositionally biased region" description="Polar residues" evidence="1">
    <location>
        <begin position="1406"/>
        <end position="1417"/>
    </location>
</feature>
<feature type="compositionally biased region" description="Basic residues" evidence="1">
    <location>
        <begin position="843"/>
        <end position="857"/>
    </location>
</feature>
<feature type="compositionally biased region" description="Basic and acidic residues" evidence="1">
    <location>
        <begin position="424"/>
        <end position="437"/>
    </location>
</feature>
<feature type="compositionally biased region" description="Acidic residues" evidence="1">
    <location>
        <begin position="1175"/>
        <end position="1187"/>
    </location>
</feature>
<feature type="non-terminal residue" evidence="3">
    <location>
        <position position="1"/>
    </location>
</feature>
<protein>
    <submittedName>
        <fullName evidence="3">Putative phd and ring finger 1</fullName>
    </submittedName>
</protein>
<organism evidence="3">
    <name type="scientific">Rhodnius neglectus</name>
    <dbReference type="NCBI Taxonomy" id="72488"/>
    <lineage>
        <taxon>Eukaryota</taxon>
        <taxon>Metazoa</taxon>
        <taxon>Ecdysozoa</taxon>
        <taxon>Arthropoda</taxon>
        <taxon>Hexapoda</taxon>
        <taxon>Insecta</taxon>
        <taxon>Pterygota</taxon>
        <taxon>Neoptera</taxon>
        <taxon>Paraneoptera</taxon>
        <taxon>Hemiptera</taxon>
        <taxon>Heteroptera</taxon>
        <taxon>Panheteroptera</taxon>
        <taxon>Cimicomorpha</taxon>
        <taxon>Reduviidae</taxon>
        <taxon>Triatominae</taxon>
        <taxon>Rhodnius</taxon>
    </lineage>
</organism>
<dbReference type="Pfam" id="PF23030">
    <property type="entry name" value="SCAF11-like_C"/>
    <property type="match status" value="1"/>
</dbReference>
<feature type="compositionally biased region" description="Basic residues" evidence="1">
    <location>
        <begin position="920"/>
        <end position="949"/>
    </location>
</feature>
<feature type="compositionally biased region" description="Acidic residues" evidence="1">
    <location>
        <begin position="402"/>
        <end position="414"/>
    </location>
</feature>
<feature type="compositionally biased region" description="Basic and acidic residues" evidence="1">
    <location>
        <begin position="459"/>
        <end position="481"/>
    </location>
</feature>